<dbReference type="PANTHER" id="PTHR34309">
    <property type="entry name" value="SLR1406 PROTEIN"/>
    <property type="match status" value="1"/>
</dbReference>
<dbReference type="Gene3D" id="3.30.450.150">
    <property type="entry name" value="Haem-degrading domain"/>
    <property type="match status" value="1"/>
</dbReference>
<keyword evidence="3" id="KW-1185">Reference proteome</keyword>
<evidence type="ECO:0000313" key="2">
    <source>
        <dbReference type="EMBL" id="GAA1737924.1"/>
    </source>
</evidence>
<evidence type="ECO:0000256" key="1">
    <source>
        <dbReference type="SAM" id="SignalP"/>
    </source>
</evidence>
<accession>A0ABN2JST6</accession>
<dbReference type="SUPFAM" id="SSF143744">
    <property type="entry name" value="GlcG-like"/>
    <property type="match status" value="1"/>
</dbReference>
<dbReference type="EMBL" id="BAAAPM010000009">
    <property type="protein sequence ID" value="GAA1737924.1"/>
    <property type="molecule type" value="Genomic_DNA"/>
</dbReference>
<dbReference type="InterPro" id="IPR052517">
    <property type="entry name" value="GlcG_carb_metab_protein"/>
</dbReference>
<dbReference type="PANTHER" id="PTHR34309:SF1">
    <property type="entry name" value="PROTEIN GLCG"/>
    <property type="match status" value="1"/>
</dbReference>
<feature type="signal peptide" evidence="1">
    <location>
        <begin position="1"/>
        <end position="29"/>
    </location>
</feature>
<dbReference type="Proteomes" id="UP001501138">
    <property type="component" value="Unassembled WGS sequence"/>
</dbReference>
<reference evidence="2 3" key="1">
    <citation type="journal article" date="2019" name="Int. J. Syst. Evol. Microbiol.">
        <title>The Global Catalogue of Microorganisms (GCM) 10K type strain sequencing project: providing services to taxonomists for standard genome sequencing and annotation.</title>
        <authorList>
            <consortium name="The Broad Institute Genomics Platform"/>
            <consortium name="The Broad Institute Genome Sequencing Center for Infectious Disease"/>
            <person name="Wu L."/>
            <person name="Ma J."/>
        </authorList>
    </citation>
    <scope>NUCLEOTIDE SEQUENCE [LARGE SCALE GENOMIC DNA]</scope>
    <source>
        <strain evidence="2 3">JCM 15589</strain>
    </source>
</reference>
<dbReference type="PROSITE" id="PS51318">
    <property type="entry name" value="TAT"/>
    <property type="match status" value="1"/>
</dbReference>
<dbReference type="Pfam" id="PF03928">
    <property type="entry name" value="HbpS-like"/>
    <property type="match status" value="1"/>
</dbReference>
<feature type="chain" id="PRO_5045036089" description="Heme-binding protein" evidence="1">
    <location>
        <begin position="30"/>
        <end position="204"/>
    </location>
</feature>
<dbReference type="RefSeq" id="WP_344250163.1">
    <property type="nucleotide sequence ID" value="NZ_BAAAPM010000009.1"/>
</dbReference>
<name>A0ABN2JST6_9MICO</name>
<comment type="caution">
    <text evidence="2">The sequence shown here is derived from an EMBL/GenBank/DDBJ whole genome shotgun (WGS) entry which is preliminary data.</text>
</comment>
<dbReference type="InterPro" id="IPR006311">
    <property type="entry name" value="TAT_signal"/>
</dbReference>
<sequence length="204" mass="20043">MTDTHSPTVRRPRRRLLSLALAGVGVVAAAGIATTTLTAPGAEADAPATAAGAVAETAAKHGDGPDVQNVRRLTVAGATKAAEAALAECHAQDVPFVTVAVVDRNGQVQAMLRGDNAAEHTLEAARQKAYTAAAFGAPTSELAGRVADHGPSIADLPGTMFLAGGVPVRAAGASIAGIGVGGAPDGAIDESCAAAGLEVLTGLR</sequence>
<dbReference type="InterPro" id="IPR005624">
    <property type="entry name" value="PduO/GlcC-like"/>
</dbReference>
<proteinExistence type="predicted"/>
<evidence type="ECO:0000313" key="3">
    <source>
        <dbReference type="Proteomes" id="UP001501138"/>
    </source>
</evidence>
<gene>
    <name evidence="2" type="ORF">GCM10009809_36280</name>
</gene>
<evidence type="ECO:0008006" key="4">
    <source>
        <dbReference type="Google" id="ProtNLM"/>
    </source>
</evidence>
<organism evidence="2 3">
    <name type="scientific">Isoptericola hypogeus</name>
    <dbReference type="NCBI Taxonomy" id="300179"/>
    <lineage>
        <taxon>Bacteria</taxon>
        <taxon>Bacillati</taxon>
        <taxon>Actinomycetota</taxon>
        <taxon>Actinomycetes</taxon>
        <taxon>Micrococcales</taxon>
        <taxon>Promicromonosporaceae</taxon>
        <taxon>Isoptericola</taxon>
    </lineage>
</organism>
<protein>
    <recommendedName>
        <fullName evidence="4">Heme-binding protein</fullName>
    </recommendedName>
</protein>
<dbReference type="InterPro" id="IPR038084">
    <property type="entry name" value="PduO/GlcC-like_sf"/>
</dbReference>
<keyword evidence="1" id="KW-0732">Signal</keyword>